<evidence type="ECO:0000256" key="2">
    <source>
        <dbReference type="ARBA" id="ARBA00023125"/>
    </source>
</evidence>
<dbReference type="Gene3D" id="1.10.10.60">
    <property type="entry name" value="Homeodomain-like"/>
    <property type="match status" value="2"/>
</dbReference>
<evidence type="ECO:0000256" key="1">
    <source>
        <dbReference type="ARBA" id="ARBA00023015"/>
    </source>
</evidence>
<sequence length="221" mass="24173">MRYRAALVAPHVARGLEADSCGLLSLNLDPVSVNYHALRKVVGTGPIHEIDWRCFGNLRDLFEGVMHGQIQGPALHRFTTVLINAICQGRPADAIVDARVKMVMQRLQCDSEKIVLADLADIAGLSPCRLTHLFSQEIGLSIKRYLLWAKVRRAGQLLVSGKPLVDIAHASGFSDSSHMNRTYQQYFGLSPSFLADNAKVALTVDNSATAMWRDGGSGVSF</sequence>
<dbReference type="InterPro" id="IPR018060">
    <property type="entry name" value="HTH_AraC"/>
</dbReference>
<evidence type="ECO:0000256" key="3">
    <source>
        <dbReference type="ARBA" id="ARBA00023163"/>
    </source>
</evidence>
<evidence type="ECO:0000313" key="6">
    <source>
        <dbReference type="Proteomes" id="UP000072421"/>
    </source>
</evidence>
<keyword evidence="2" id="KW-0238">DNA-binding</keyword>
<dbReference type="GO" id="GO:0043565">
    <property type="term" value="F:sequence-specific DNA binding"/>
    <property type="evidence" value="ECO:0007669"/>
    <property type="project" value="InterPro"/>
</dbReference>
<feature type="domain" description="HTH araC/xylS-type" evidence="4">
    <location>
        <begin position="97"/>
        <end position="197"/>
    </location>
</feature>
<protein>
    <submittedName>
        <fullName evidence="5">Bacterial regulatory helix-turn-helix s, AraC family protein</fullName>
    </submittedName>
</protein>
<keyword evidence="3" id="KW-0804">Transcription</keyword>
<organism evidence="5">
    <name type="scientific">Collimonas fungivorans</name>
    <dbReference type="NCBI Taxonomy" id="158899"/>
    <lineage>
        <taxon>Bacteria</taxon>
        <taxon>Pseudomonadati</taxon>
        <taxon>Pseudomonadota</taxon>
        <taxon>Betaproteobacteria</taxon>
        <taxon>Burkholderiales</taxon>
        <taxon>Oxalobacteraceae</taxon>
        <taxon>Collimonas</taxon>
    </lineage>
</organism>
<gene>
    <name evidence="5" type="ORF">CFter6_0371</name>
</gene>
<evidence type="ECO:0000259" key="4">
    <source>
        <dbReference type="PROSITE" id="PS01124"/>
    </source>
</evidence>
<proteinExistence type="predicted"/>
<keyword evidence="1" id="KW-0805">Transcription regulation</keyword>
<dbReference type="PATRIC" id="fig|158899.10.peg.371"/>
<dbReference type="AlphaFoldDB" id="A0A127P5K2"/>
<dbReference type="InterPro" id="IPR050204">
    <property type="entry name" value="AraC_XylS_family_regulators"/>
</dbReference>
<dbReference type="GO" id="GO:0003700">
    <property type="term" value="F:DNA-binding transcription factor activity"/>
    <property type="evidence" value="ECO:0007669"/>
    <property type="project" value="InterPro"/>
</dbReference>
<dbReference type="PANTHER" id="PTHR46796">
    <property type="entry name" value="HTH-TYPE TRANSCRIPTIONAL ACTIVATOR RHAS-RELATED"/>
    <property type="match status" value="1"/>
</dbReference>
<dbReference type="InterPro" id="IPR009057">
    <property type="entry name" value="Homeodomain-like_sf"/>
</dbReference>
<dbReference type="SUPFAM" id="SSF46689">
    <property type="entry name" value="Homeodomain-like"/>
    <property type="match status" value="1"/>
</dbReference>
<dbReference type="PROSITE" id="PS01124">
    <property type="entry name" value="HTH_ARAC_FAMILY_2"/>
    <property type="match status" value="1"/>
</dbReference>
<dbReference type="SMART" id="SM00342">
    <property type="entry name" value="HTH_ARAC"/>
    <property type="match status" value="1"/>
</dbReference>
<name>A0A127P5K2_9BURK</name>
<dbReference type="Pfam" id="PF12833">
    <property type="entry name" value="HTH_18"/>
    <property type="match status" value="1"/>
</dbReference>
<accession>A0A127P5K2</accession>
<dbReference type="Proteomes" id="UP000072421">
    <property type="component" value="Chromosome"/>
</dbReference>
<evidence type="ECO:0000313" key="5">
    <source>
        <dbReference type="EMBL" id="AMO93102.1"/>
    </source>
</evidence>
<reference evidence="5 6" key="1">
    <citation type="submission" date="2015-11" db="EMBL/GenBank/DDBJ databases">
        <title>Exploring the genomic traits of fungus-feeding bacterial genus Collimonas.</title>
        <authorList>
            <person name="Song C."/>
            <person name="Schmidt R."/>
            <person name="de Jager V."/>
            <person name="Krzyzanowska D."/>
            <person name="Jongedijk E."/>
            <person name="Cankar K."/>
            <person name="Beekwilder J."/>
            <person name="van Veen A."/>
            <person name="de Boer W."/>
            <person name="van Veen J.A."/>
            <person name="Garbeva P."/>
        </authorList>
    </citation>
    <scope>NUCLEOTIDE SEQUENCE [LARGE SCALE GENOMIC DNA]</scope>
    <source>
        <strain evidence="5 6">Ter6</strain>
    </source>
</reference>
<dbReference type="EMBL" id="CP013232">
    <property type="protein sequence ID" value="AMO93102.1"/>
    <property type="molecule type" value="Genomic_DNA"/>
</dbReference>